<protein>
    <submittedName>
        <fullName evidence="5">E-phenylitaconyl-CoA hydratase</fullName>
    </submittedName>
</protein>
<dbReference type="Gene3D" id="1.10.12.10">
    <property type="entry name" value="Lyase 2-enoyl-coa Hydratase, Chain A, domain 2"/>
    <property type="match status" value="1"/>
</dbReference>
<comment type="similarity">
    <text evidence="1 4">Belongs to the enoyl-CoA hydratase/isomerase family.</text>
</comment>
<dbReference type="GO" id="GO:0016836">
    <property type="term" value="F:hydro-lyase activity"/>
    <property type="evidence" value="ECO:0007669"/>
    <property type="project" value="UniProtKB-ARBA"/>
</dbReference>
<gene>
    <name evidence="5" type="ORF">C8D95_11114</name>
</gene>
<accession>A0A316G469</accession>
<evidence type="ECO:0000256" key="3">
    <source>
        <dbReference type="ARBA" id="ARBA00023239"/>
    </source>
</evidence>
<dbReference type="PANTHER" id="PTHR11941:SF169">
    <property type="entry name" value="(7AS)-7A-METHYL-1,5-DIOXO-2,3,5,6,7,7A-HEXAHYDRO-1H-INDENE-CARBOXYL-COA HYDROLASE"/>
    <property type="match status" value="1"/>
</dbReference>
<dbReference type="InterPro" id="IPR029045">
    <property type="entry name" value="ClpP/crotonase-like_dom_sf"/>
</dbReference>
<dbReference type="EMBL" id="QGGV01000011">
    <property type="protein sequence ID" value="PWK54580.1"/>
    <property type="molecule type" value="Genomic_DNA"/>
</dbReference>
<sequence length="257" mass="27474">MPVELSLSDGIATVTIDRPDKRNALDADHYTALSEAFVQVRDDDSIRCAILTGAGNRAFCAGADIGTWLGRDRRLTDLWATQTGLLPNRGLEIWKPVIAAVNGDCIGGGMTLLMGTDIRVAARHATFSLPEGRRGVIPANGGTQRLLRQLPHAVAMKLLLLGEPMTADEAGRWGFVNDVVEADEVMEVALACARRIAAAAPLAMQAAKELAIRSQDLTMAEGLRMEQLVQHALLASNDAAEGRAAFAEKREPAFGGH</sequence>
<dbReference type="AlphaFoldDB" id="A0A316G469"/>
<organism evidence="5 6">
    <name type="scientific">Silicimonas algicola</name>
    <dbReference type="NCBI Taxonomy" id="1826607"/>
    <lineage>
        <taxon>Bacteria</taxon>
        <taxon>Pseudomonadati</taxon>
        <taxon>Pseudomonadota</taxon>
        <taxon>Alphaproteobacteria</taxon>
        <taxon>Rhodobacterales</taxon>
        <taxon>Paracoccaceae</taxon>
    </lineage>
</organism>
<dbReference type="GO" id="GO:0006635">
    <property type="term" value="P:fatty acid beta-oxidation"/>
    <property type="evidence" value="ECO:0007669"/>
    <property type="project" value="TreeGrafter"/>
</dbReference>
<dbReference type="InterPro" id="IPR014748">
    <property type="entry name" value="Enoyl-CoA_hydra_C"/>
</dbReference>
<evidence type="ECO:0000256" key="2">
    <source>
        <dbReference type="ARBA" id="ARBA00023098"/>
    </source>
</evidence>
<dbReference type="FunFam" id="1.10.12.10:FF:000001">
    <property type="entry name" value="Probable enoyl-CoA hydratase, mitochondrial"/>
    <property type="match status" value="1"/>
</dbReference>
<evidence type="ECO:0000256" key="4">
    <source>
        <dbReference type="RuleBase" id="RU003707"/>
    </source>
</evidence>
<dbReference type="Pfam" id="PF00378">
    <property type="entry name" value="ECH_1"/>
    <property type="match status" value="1"/>
</dbReference>
<reference evidence="5 6" key="1">
    <citation type="submission" date="2018-05" db="EMBL/GenBank/DDBJ databases">
        <title>Genomic Encyclopedia of Type Strains, Phase IV (KMG-IV): sequencing the most valuable type-strain genomes for metagenomic binning, comparative biology and taxonomic classification.</title>
        <authorList>
            <person name="Goeker M."/>
        </authorList>
    </citation>
    <scope>NUCLEOTIDE SEQUENCE [LARGE SCALE GENOMIC DNA]</scope>
    <source>
        <strain evidence="5 6">DSM 103371</strain>
    </source>
</reference>
<dbReference type="SUPFAM" id="SSF52096">
    <property type="entry name" value="ClpP/crotonase"/>
    <property type="match status" value="1"/>
</dbReference>
<dbReference type="PROSITE" id="PS00166">
    <property type="entry name" value="ENOYL_COA_HYDRATASE"/>
    <property type="match status" value="1"/>
</dbReference>
<dbReference type="InterPro" id="IPR001753">
    <property type="entry name" value="Enoyl-CoA_hydra/iso"/>
</dbReference>
<dbReference type="PANTHER" id="PTHR11941">
    <property type="entry name" value="ENOYL-COA HYDRATASE-RELATED"/>
    <property type="match status" value="1"/>
</dbReference>
<keyword evidence="6" id="KW-1185">Reference proteome</keyword>
<evidence type="ECO:0000313" key="6">
    <source>
        <dbReference type="Proteomes" id="UP000245390"/>
    </source>
</evidence>
<name>A0A316G469_9RHOB</name>
<dbReference type="OrthoDB" id="9775794at2"/>
<evidence type="ECO:0000313" key="5">
    <source>
        <dbReference type="EMBL" id="PWK54580.1"/>
    </source>
</evidence>
<evidence type="ECO:0000256" key="1">
    <source>
        <dbReference type="ARBA" id="ARBA00005254"/>
    </source>
</evidence>
<dbReference type="InterPro" id="IPR018376">
    <property type="entry name" value="Enoyl-CoA_hyd/isom_CS"/>
</dbReference>
<comment type="caution">
    <text evidence="5">The sequence shown here is derived from an EMBL/GenBank/DDBJ whole genome shotgun (WGS) entry which is preliminary data.</text>
</comment>
<proteinExistence type="inferred from homology"/>
<keyword evidence="2" id="KW-0443">Lipid metabolism</keyword>
<keyword evidence="3" id="KW-0456">Lyase</keyword>
<dbReference type="Proteomes" id="UP000245390">
    <property type="component" value="Unassembled WGS sequence"/>
</dbReference>
<dbReference type="CDD" id="cd06558">
    <property type="entry name" value="crotonase-like"/>
    <property type="match status" value="1"/>
</dbReference>
<dbReference type="RefSeq" id="WP_109760693.1">
    <property type="nucleotide sequence ID" value="NZ_CP034588.1"/>
</dbReference>
<dbReference type="KEGG" id="salo:EF888_14740"/>
<dbReference type="Gene3D" id="3.90.226.10">
    <property type="entry name" value="2-enoyl-CoA Hydratase, Chain A, domain 1"/>
    <property type="match status" value="1"/>
</dbReference>